<keyword evidence="3 5" id="KW-0067">ATP-binding</keyword>
<dbReference type="InterPro" id="IPR003593">
    <property type="entry name" value="AAA+_ATPase"/>
</dbReference>
<keyword evidence="6" id="KW-1185">Reference proteome</keyword>
<dbReference type="SUPFAM" id="SSF52540">
    <property type="entry name" value="P-loop containing nucleoside triphosphate hydrolases"/>
    <property type="match status" value="1"/>
</dbReference>
<dbReference type="PROSITE" id="PS00211">
    <property type="entry name" value="ABC_TRANSPORTER_1"/>
    <property type="match status" value="1"/>
</dbReference>
<accession>A0A3S3Z4Y5</accession>
<dbReference type="SMART" id="SM00382">
    <property type="entry name" value="AAA"/>
    <property type="match status" value="1"/>
</dbReference>
<gene>
    <name evidence="5" type="ORF">ELQ90_06990</name>
</gene>
<comment type="caution">
    <text evidence="5">The sequence shown here is derived from an EMBL/GenBank/DDBJ whole genome shotgun (WGS) entry which is preliminary data.</text>
</comment>
<dbReference type="PANTHER" id="PTHR43776">
    <property type="entry name" value="TRANSPORT ATP-BINDING PROTEIN"/>
    <property type="match status" value="1"/>
</dbReference>
<evidence type="ECO:0000259" key="4">
    <source>
        <dbReference type="PROSITE" id="PS50893"/>
    </source>
</evidence>
<dbReference type="GO" id="GO:0055085">
    <property type="term" value="P:transmembrane transport"/>
    <property type="evidence" value="ECO:0007669"/>
    <property type="project" value="UniProtKB-ARBA"/>
</dbReference>
<dbReference type="Proteomes" id="UP000288547">
    <property type="component" value="Unassembled WGS sequence"/>
</dbReference>
<proteinExistence type="predicted"/>
<evidence type="ECO:0000313" key="6">
    <source>
        <dbReference type="Proteomes" id="UP000288547"/>
    </source>
</evidence>
<sequence>MDRVTASPDSRAIVADDVSVDFPAHGISGAHRAVDGVSFSVDWGEVLGLMGESGSGKSTVARVLAADHVRPAGQNVAPSIVGGTIRVNGRAVRSLRRRSLPVFDFDVAFLRQDAADTLDAERTVAEIVAAPILERDRRSDRRKLDVRVATLLDELMLPLGTMSKYPYELSAGQRQRVAIARSLALDPQILIADEPTAGIDISVRSAVAEVVERRRDAGRFAAVFVTHDIGLLRAVGGRVLALHAGSVVGVGSVDGLLESAEHPYLTALAHAVAPSQREGGGAARRSPA</sequence>
<dbReference type="Gene3D" id="3.40.50.300">
    <property type="entry name" value="P-loop containing nucleotide triphosphate hydrolases"/>
    <property type="match status" value="1"/>
</dbReference>
<dbReference type="InterPro" id="IPR027417">
    <property type="entry name" value="P-loop_NTPase"/>
</dbReference>
<organism evidence="5 6">
    <name type="scientific">Labedella phragmitis</name>
    <dbReference type="NCBI Taxonomy" id="2498849"/>
    <lineage>
        <taxon>Bacteria</taxon>
        <taxon>Bacillati</taxon>
        <taxon>Actinomycetota</taxon>
        <taxon>Actinomycetes</taxon>
        <taxon>Micrococcales</taxon>
        <taxon>Microbacteriaceae</taxon>
        <taxon>Labedella</taxon>
    </lineage>
</organism>
<dbReference type="Pfam" id="PF00005">
    <property type="entry name" value="ABC_tran"/>
    <property type="match status" value="1"/>
</dbReference>
<evidence type="ECO:0000256" key="2">
    <source>
        <dbReference type="ARBA" id="ARBA00022741"/>
    </source>
</evidence>
<dbReference type="InterPro" id="IPR017871">
    <property type="entry name" value="ABC_transporter-like_CS"/>
</dbReference>
<dbReference type="InterPro" id="IPR050319">
    <property type="entry name" value="ABC_transp_ATP-bind"/>
</dbReference>
<evidence type="ECO:0000256" key="3">
    <source>
        <dbReference type="ARBA" id="ARBA00022840"/>
    </source>
</evidence>
<dbReference type="InterPro" id="IPR003439">
    <property type="entry name" value="ABC_transporter-like_ATP-bd"/>
</dbReference>
<name>A0A3S3Z4Y5_9MICO</name>
<keyword evidence="1" id="KW-0813">Transport</keyword>
<reference evidence="5 6" key="1">
    <citation type="submission" date="2018-12" db="EMBL/GenBank/DDBJ databases">
        <authorList>
            <person name="Li F."/>
        </authorList>
    </citation>
    <scope>NUCLEOTIDE SEQUENCE [LARGE SCALE GENOMIC DNA]</scope>
    <source>
        <strain evidence="5 6">11W25H-1</strain>
    </source>
</reference>
<dbReference type="GO" id="GO:0005524">
    <property type="term" value="F:ATP binding"/>
    <property type="evidence" value="ECO:0007669"/>
    <property type="project" value="UniProtKB-KW"/>
</dbReference>
<dbReference type="PROSITE" id="PS50893">
    <property type="entry name" value="ABC_TRANSPORTER_2"/>
    <property type="match status" value="1"/>
</dbReference>
<keyword evidence="2" id="KW-0547">Nucleotide-binding</keyword>
<evidence type="ECO:0000313" key="5">
    <source>
        <dbReference type="EMBL" id="RWZ51829.1"/>
    </source>
</evidence>
<dbReference type="GO" id="GO:0016887">
    <property type="term" value="F:ATP hydrolysis activity"/>
    <property type="evidence" value="ECO:0007669"/>
    <property type="project" value="InterPro"/>
</dbReference>
<dbReference type="EMBL" id="RZNB01000002">
    <property type="protein sequence ID" value="RWZ51829.1"/>
    <property type="molecule type" value="Genomic_DNA"/>
</dbReference>
<feature type="domain" description="ABC transporter" evidence="4">
    <location>
        <begin position="13"/>
        <end position="269"/>
    </location>
</feature>
<dbReference type="AlphaFoldDB" id="A0A3S3Z4Y5"/>
<dbReference type="OrthoDB" id="5113678at2"/>
<evidence type="ECO:0000256" key="1">
    <source>
        <dbReference type="ARBA" id="ARBA00022448"/>
    </source>
</evidence>
<protein>
    <submittedName>
        <fullName evidence="5">ATP-binding cassette domain-containing protein</fullName>
    </submittedName>
</protein>